<dbReference type="EMBL" id="HBUF01020115">
    <property type="protein sequence ID" value="CAG6610905.1"/>
    <property type="molecule type" value="Transcribed_RNA"/>
</dbReference>
<evidence type="ECO:0000256" key="1">
    <source>
        <dbReference type="SAM" id="Phobius"/>
    </source>
</evidence>
<keyword evidence="2" id="KW-0732">Signal</keyword>
<accession>A0A8D8LLT1</accession>
<reference evidence="3" key="1">
    <citation type="submission" date="2021-05" db="EMBL/GenBank/DDBJ databases">
        <authorList>
            <person name="Alioto T."/>
            <person name="Alioto T."/>
            <person name="Gomez Garrido J."/>
        </authorList>
    </citation>
    <scope>NUCLEOTIDE SEQUENCE</scope>
</reference>
<feature type="transmembrane region" description="Helical" evidence="1">
    <location>
        <begin position="74"/>
        <end position="94"/>
    </location>
</feature>
<evidence type="ECO:0008006" key="4">
    <source>
        <dbReference type="Google" id="ProtNLM"/>
    </source>
</evidence>
<evidence type="ECO:0000256" key="2">
    <source>
        <dbReference type="SAM" id="SignalP"/>
    </source>
</evidence>
<protein>
    <recommendedName>
        <fullName evidence="4">Secreted peptide</fullName>
    </recommendedName>
</protein>
<dbReference type="AlphaFoldDB" id="A0A8D8LLT1"/>
<dbReference type="EMBL" id="HBUF01020114">
    <property type="protein sequence ID" value="CAG6610903.1"/>
    <property type="molecule type" value="Transcribed_RNA"/>
</dbReference>
<feature type="signal peptide" evidence="2">
    <location>
        <begin position="1"/>
        <end position="29"/>
    </location>
</feature>
<keyword evidence="1" id="KW-0812">Transmembrane</keyword>
<feature type="chain" id="PRO_5036261322" description="Secreted peptide" evidence="2">
    <location>
        <begin position="30"/>
        <end position="110"/>
    </location>
</feature>
<evidence type="ECO:0000313" key="3">
    <source>
        <dbReference type="EMBL" id="CAG6610903.1"/>
    </source>
</evidence>
<proteinExistence type="predicted"/>
<keyword evidence="1" id="KW-1133">Transmembrane helix</keyword>
<name>A0A8D8LLT1_9HEMI</name>
<organism evidence="3">
    <name type="scientific">Cacopsylla melanoneura</name>
    <dbReference type="NCBI Taxonomy" id="428564"/>
    <lineage>
        <taxon>Eukaryota</taxon>
        <taxon>Metazoa</taxon>
        <taxon>Ecdysozoa</taxon>
        <taxon>Arthropoda</taxon>
        <taxon>Hexapoda</taxon>
        <taxon>Insecta</taxon>
        <taxon>Pterygota</taxon>
        <taxon>Neoptera</taxon>
        <taxon>Paraneoptera</taxon>
        <taxon>Hemiptera</taxon>
        <taxon>Sternorrhyncha</taxon>
        <taxon>Psylloidea</taxon>
        <taxon>Psyllidae</taxon>
        <taxon>Psyllinae</taxon>
        <taxon>Cacopsylla</taxon>
    </lineage>
</organism>
<sequence>MIELLLLSQIGLMVLLLLLLLLLLESSDGGKVGNEAGWQRLNRGHSIQRQRVLDDVQVCAGLLVNVVIMVKGRFLLFFVDGVVVIIVVVSRHLMYRCHVRHVVHSAVLRS</sequence>
<keyword evidence="1" id="KW-0472">Membrane</keyword>
<dbReference type="EMBL" id="HBUF01020112">
    <property type="protein sequence ID" value="CAG6610900.1"/>
    <property type="molecule type" value="Transcribed_RNA"/>
</dbReference>